<feature type="domain" description="Signal transduction histidine kinase subgroup 3 dimerisation and phosphoacceptor" evidence="11">
    <location>
        <begin position="116"/>
        <end position="180"/>
    </location>
</feature>
<gene>
    <name evidence="12" type="ORF">MJG50_09700</name>
</gene>
<evidence type="ECO:0000256" key="1">
    <source>
        <dbReference type="ARBA" id="ARBA00000085"/>
    </source>
</evidence>
<evidence type="ECO:0000256" key="8">
    <source>
        <dbReference type="ARBA" id="ARBA00023012"/>
    </source>
</evidence>
<dbReference type="Gene3D" id="1.20.5.1930">
    <property type="match status" value="1"/>
</dbReference>
<evidence type="ECO:0000313" key="12">
    <source>
        <dbReference type="EMBL" id="MCH1625603.1"/>
    </source>
</evidence>
<reference evidence="12" key="1">
    <citation type="submission" date="2022-02" db="EMBL/GenBank/DDBJ databases">
        <title>Fredinandcohnia quinoae sp. nov. isolated from Chenopodium quinoa seeds.</title>
        <authorList>
            <person name="Saati-Santamaria Z."/>
            <person name="Flores-Felix J.D."/>
            <person name="Igual J.M."/>
            <person name="Velazquez E."/>
            <person name="Garcia-Fraile P."/>
            <person name="Martinez-Molina E."/>
        </authorList>
    </citation>
    <scope>NUCLEOTIDE SEQUENCE</scope>
    <source>
        <strain evidence="12">SECRCQ15</strain>
    </source>
</reference>
<dbReference type="SUPFAM" id="SSF55874">
    <property type="entry name" value="ATPase domain of HSP90 chaperone/DNA topoisomerase II/histidine kinase"/>
    <property type="match status" value="1"/>
</dbReference>
<keyword evidence="9" id="KW-0472">Membrane</keyword>
<dbReference type="InterPro" id="IPR003594">
    <property type="entry name" value="HATPase_dom"/>
</dbReference>
<dbReference type="InterPro" id="IPR036890">
    <property type="entry name" value="HATPase_C_sf"/>
</dbReference>
<keyword evidence="8" id="KW-0902">Two-component regulatory system</keyword>
<dbReference type="GO" id="GO:0016020">
    <property type="term" value="C:membrane"/>
    <property type="evidence" value="ECO:0007669"/>
    <property type="project" value="InterPro"/>
</dbReference>
<evidence type="ECO:0000256" key="3">
    <source>
        <dbReference type="ARBA" id="ARBA00022553"/>
    </source>
</evidence>
<dbReference type="PANTHER" id="PTHR24421:SF10">
    <property type="entry name" value="NITRATE_NITRITE SENSOR PROTEIN NARQ"/>
    <property type="match status" value="1"/>
</dbReference>
<dbReference type="Pfam" id="PF07730">
    <property type="entry name" value="HisKA_3"/>
    <property type="match status" value="1"/>
</dbReference>
<keyword evidence="5" id="KW-0547">Nucleotide-binding</keyword>
<sequence length="320" mass="35939">MYLIYYGIVATTLFIATSNRIAISGFIIAFIVVWIAIVSVGYAENGDIHYWSNIVSFAFVIFCSIVGSLLRKLMLSKETIDNQYNQLTASHDALKEAHDQLHDYAKKVEELTVIRERNRIAREIHDTVGHKMTALLIQMQLAQEMMLIDTGKSSSALEKCDQLARDALQEVRLSVRTIHDEDCDKMTFEHTLKKMLKEFSTMTKLETSLHIKGDFAKIPTSIQPTITRIVQESLTNAKRHGSATSCHVLMVSTPESIVVEVRDNGEGTENIIPGFGLVNMRERVLEHGGTLQYKSEKDAGFSIIAEFPNKQLKWTSGGVT</sequence>
<evidence type="ECO:0000256" key="2">
    <source>
        <dbReference type="ARBA" id="ARBA00012438"/>
    </source>
</evidence>
<protein>
    <recommendedName>
        <fullName evidence="2">histidine kinase</fullName>
        <ecNumber evidence="2">2.7.13.3</ecNumber>
    </recommendedName>
</protein>
<keyword evidence="13" id="KW-1185">Reference proteome</keyword>
<dbReference type="GO" id="GO:0046983">
    <property type="term" value="F:protein dimerization activity"/>
    <property type="evidence" value="ECO:0007669"/>
    <property type="project" value="InterPro"/>
</dbReference>
<evidence type="ECO:0000256" key="5">
    <source>
        <dbReference type="ARBA" id="ARBA00022741"/>
    </source>
</evidence>
<dbReference type="GO" id="GO:0005524">
    <property type="term" value="F:ATP binding"/>
    <property type="evidence" value="ECO:0007669"/>
    <property type="project" value="UniProtKB-KW"/>
</dbReference>
<evidence type="ECO:0000259" key="11">
    <source>
        <dbReference type="Pfam" id="PF07730"/>
    </source>
</evidence>
<comment type="catalytic activity">
    <reaction evidence="1">
        <text>ATP + protein L-histidine = ADP + protein N-phospho-L-histidine.</text>
        <dbReference type="EC" id="2.7.13.3"/>
    </reaction>
</comment>
<dbReference type="RefSeq" id="WP_240255237.1">
    <property type="nucleotide sequence ID" value="NZ_JAKTTI010000012.1"/>
</dbReference>
<accession>A0AAW5DZX3</accession>
<organism evidence="12 13">
    <name type="scientific">Fredinandcohnia quinoae</name>
    <dbReference type="NCBI Taxonomy" id="2918902"/>
    <lineage>
        <taxon>Bacteria</taxon>
        <taxon>Bacillati</taxon>
        <taxon>Bacillota</taxon>
        <taxon>Bacilli</taxon>
        <taxon>Bacillales</taxon>
        <taxon>Bacillaceae</taxon>
        <taxon>Fredinandcohnia</taxon>
    </lineage>
</organism>
<keyword evidence="7" id="KW-0067">ATP-binding</keyword>
<feature type="transmembrane region" description="Helical" evidence="9">
    <location>
        <begin position="21"/>
        <end position="42"/>
    </location>
</feature>
<dbReference type="EC" id="2.7.13.3" evidence="2"/>
<dbReference type="PANTHER" id="PTHR24421">
    <property type="entry name" value="NITRATE/NITRITE SENSOR PROTEIN NARX-RELATED"/>
    <property type="match status" value="1"/>
</dbReference>
<dbReference type="CDD" id="cd16917">
    <property type="entry name" value="HATPase_UhpB-NarQ-NarX-like"/>
    <property type="match status" value="1"/>
</dbReference>
<evidence type="ECO:0000313" key="13">
    <source>
        <dbReference type="Proteomes" id="UP001431131"/>
    </source>
</evidence>
<dbReference type="EMBL" id="JAKTTI010000012">
    <property type="protein sequence ID" value="MCH1625603.1"/>
    <property type="molecule type" value="Genomic_DNA"/>
</dbReference>
<keyword evidence="3" id="KW-0597">Phosphoprotein</keyword>
<dbReference type="AlphaFoldDB" id="A0AAW5DZX3"/>
<feature type="transmembrane region" description="Helical" evidence="9">
    <location>
        <begin position="48"/>
        <end position="70"/>
    </location>
</feature>
<dbReference type="Proteomes" id="UP001431131">
    <property type="component" value="Unassembled WGS sequence"/>
</dbReference>
<dbReference type="InterPro" id="IPR011712">
    <property type="entry name" value="Sig_transdc_His_kin_sub3_dim/P"/>
</dbReference>
<keyword evidence="6 12" id="KW-0418">Kinase</keyword>
<dbReference type="Pfam" id="PF02518">
    <property type="entry name" value="HATPase_c"/>
    <property type="match status" value="1"/>
</dbReference>
<evidence type="ECO:0000256" key="9">
    <source>
        <dbReference type="SAM" id="Phobius"/>
    </source>
</evidence>
<proteinExistence type="predicted"/>
<dbReference type="InterPro" id="IPR050482">
    <property type="entry name" value="Sensor_HK_TwoCompSys"/>
</dbReference>
<evidence type="ECO:0000256" key="4">
    <source>
        <dbReference type="ARBA" id="ARBA00022679"/>
    </source>
</evidence>
<keyword evidence="4" id="KW-0808">Transferase</keyword>
<evidence type="ECO:0000256" key="7">
    <source>
        <dbReference type="ARBA" id="ARBA00022840"/>
    </source>
</evidence>
<feature type="domain" description="Histidine kinase/HSP90-like ATPase" evidence="10">
    <location>
        <begin position="224"/>
        <end position="310"/>
    </location>
</feature>
<keyword evidence="9" id="KW-0812">Transmembrane</keyword>
<dbReference type="GO" id="GO:0000155">
    <property type="term" value="F:phosphorelay sensor kinase activity"/>
    <property type="evidence" value="ECO:0007669"/>
    <property type="project" value="InterPro"/>
</dbReference>
<evidence type="ECO:0000259" key="10">
    <source>
        <dbReference type="Pfam" id="PF02518"/>
    </source>
</evidence>
<name>A0AAW5DZX3_9BACI</name>
<comment type="caution">
    <text evidence="12">The sequence shown here is derived from an EMBL/GenBank/DDBJ whole genome shotgun (WGS) entry which is preliminary data.</text>
</comment>
<dbReference type="Gene3D" id="3.30.565.10">
    <property type="entry name" value="Histidine kinase-like ATPase, C-terminal domain"/>
    <property type="match status" value="1"/>
</dbReference>
<evidence type="ECO:0000256" key="6">
    <source>
        <dbReference type="ARBA" id="ARBA00022777"/>
    </source>
</evidence>
<keyword evidence="9" id="KW-1133">Transmembrane helix</keyword>